<dbReference type="EMBL" id="AOSK01000123">
    <property type="protein sequence ID" value="EYD74080.1"/>
    <property type="molecule type" value="Genomic_DNA"/>
</dbReference>
<dbReference type="SUPFAM" id="SSF49777">
    <property type="entry name" value="PEBP-like"/>
    <property type="match status" value="1"/>
</dbReference>
<dbReference type="RefSeq" id="WP_037283974.1">
    <property type="nucleotide sequence ID" value="NZ_KK088631.1"/>
</dbReference>
<protein>
    <submittedName>
        <fullName evidence="2">Phospholipid-binding protein</fullName>
    </submittedName>
</protein>
<dbReference type="STRING" id="442562.Rumeso_04374"/>
<dbReference type="PANTHER" id="PTHR30289:SF1">
    <property type="entry name" value="PEBP (PHOSPHATIDYLETHANOLAMINE-BINDING PROTEIN) FAMILY PROTEIN"/>
    <property type="match status" value="1"/>
</dbReference>
<sequence length="186" mass="19055">MTFRLACATTAALVLLTNSALAQMRLTSLDMGEGGTLGPDQVMAGFGCEGGNLSPALVWDGAPEGTKSFVVTAYDPDAPTGSGLWHWSVFNLPATTTSLPEGAGAAGGADLPEDAVQARNDLSQNGYSGACPPAGAPAHRYVFTVFAMPVTKLPLDDTASAALVGFFANTQALDRAILTASYGRIE</sequence>
<reference evidence="2 3" key="1">
    <citation type="submission" date="2013-02" db="EMBL/GenBank/DDBJ databases">
        <authorList>
            <person name="Fiebig A."/>
            <person name="Goeker M."/>
            <person name="Klenk H.-P.P."/>
        </authorList>
    </citation>
    <scope>NUCLEOTIDE SEQUENCE [LARGE SCALE GENOMIC DNA]</scope>
    <source>
        <strain evidence="2 3">DSM 19309</strain>
    </source>
</reference>
<dbReference type="AlphaFoldDB" id="A0A017HIE5"/>
<dbReference type="InterPro" id="IPR008914">
    <property type="entry name" value="PEBP"/>
</dbReference>
<evidence type="ECO:0000256" key="1">
    <source>
        <dbReference type="SAM" id="SignalP"/>
    </source>
</evidence>
<dbReference type="InterPro" id="IPR036610">
    <property type="entry name" value="PEBP-like_sf"/>
</dbReference>
<dbReference type="NCBIfam" id="TIGR00481">
    <property type="entry name" value="YbhB/YbcL family Raf kinase inhibitor-like protein"/>
    <property type="match status" value="1"/>
</dbReference>
<dbReference type="PANTHER" id="PTHR30289">
    <property type="entry name" value="UNCHARACTERIZED PROTEIN YBCL-RELATED"/>
    <property type="match status" value="1"/>
</dbReference>
<comment type="caution">
    <text evidence="2">The sequence shown here is derived from an EMBL/GenBank/DDBJ whole genome shotgun (WGS) entry which is preliminary data.</text>
</comment>
<dbReference type="Pfam" id="PF01161">
    <property type="entry name" value="PBP"/>
    <property type="match status" value="1"/>
</dbReference>
<dbReference type="InterPro" id="IPR005247">
    <property type="entry name" value="YbhB_YbcL/LppC-like"/>
</dbReference>
<dbReference type="Gene3D" id="3.90.280.10">
    <property type="entry name" value="PEBP-like"/>
    <property type="match status" value="1"/>
</dbReference>
<feature type="signal peptide" evidence="1">
    <location>
        <begin position="1"/>
        <end position="22"/>
    </location>
</feature>
<proteinExistence type="predicted"/>
<name>A0A017HIE5_9RHOB</name>
<dbReference type="CDD" id="cd00865">
    <property type="entry name" value="PEBP_bact_arch"/>
    <property type="match status" value="1"/>
</dbReference>
<dbReference type="PATRIC" id="fig|442562.3.peg.4305"/>
<evidence type="ECO:0000313" key="3">
    <source>
        <dbReference type="Proteomes" id="UP000019666"/>
    </source>
</evidence>
<dbReference type="Proteomes" id="UP000019666">
    <property type="component" value="Unassembled WGS sequence"/>
</dbReference>
<evidence type="ECO:0000313" key="2">
    <source>
        <dbReference type="EMBL" id="EYD74080.1"/>
    </source>
</evidence>
<feature type="chain" id="PRO_5001496069" evidence="1">
    <location>
        <begin position="23"/>
        <end position="186"/>
    </location>
</feature>
<gene>
    <name evidence="2" type="ORF">Rumeso_04374</name>
</gene>
<accession>A0A017HIE5</accession>
<organism evidence="2 3">
    <name type="scientific">Rubellimicrobium mesophilum DSM 19309</name>
    <dbReference type="NCBI Taxonomy" id="442562"/>
    <lineage>
        <taxon>Bacteria</taxon>
        <taxon>Pseudomonadati</taxon>
        <taxon>Pseudomonadota</taxon>
        <taxon>Alphaproteobacteria</taxon>
        <taxon>Rhodobacterales</taxon>
        <taxon>Roseobacteraceae</taxon>
        <taxon>Rubellimicrobium</taxon>
    </lineage>
</organism>
<dbReference type="HOGENOM" id="CLU_083918_2_0_5"/>
<keyword evidence="1" id="KW-0732">Signal</keyword>
<keyword evidence="3" id="KW-1185">Reference proteome</keyword>